<dbReference type="PANTHER" id="PTHR43072">
    <property type="entry name" value="N-ACETYLTRANSFERASE"/>
    <property type="match status" value="1"/>
</dbReference>
<feature type="domain" description="N-acetyltransferase" evidence="4">
    <location>
        <begin position="2"/>
        <end position="159"/>
    </location>
</feature>
<dbReference type="OrthoDB" id="3173333at2"/>
<evidence type="ECO:0000313" key="6">
    <source>
        <dbReference type="Proteomes" id="UP000033956"/>
    </source>
</evidence>
<name>A0A0M2GVP1_9MICO</name>
<dbReference type="SUPFAM" id="SSF55729">
    <property type="entry name" value="Acyl-CoA N-acyltransferases (Nat)"/>
    <property type="match status" value="1"/>
</dbReference>
<dbReference type="Proteomes" id="UP000033956">
    <property type="component" value="Unassembled WGS sequence"/>
</dbReference>
<dbReference type="PROSITE" id="PS51186">
    <property type="entry name" value="GNAT"/>
    <property type="match status" value="1"/>
</dbReference>
<dbReference type="GO" id="GO:0016747">
    <property type="term" value="F:acyltransferase activity, transferring groups other than amino-acyl groups"/>
    <property type="evidence" value="ECO:0007669"/>
    <property type="project" value="InterPro"/>
</dbReference>
<proteinExistence type="predicted"/>
<evidence type="ECO:0000256" key="3">
    <source>
        <dbReference type="SAM" id="MobiDB-lite"/>
    </source>
</evidence>
<organism evidence="5 6">
    <name type="scientific">Microbacterium terrae</name>
    <dbReference type="NCBI Taxonomy" id="69369"/>
    <lineage>
        <taxon>Bacteria</taxon>
        <taxon>Bacillati</taxon>
        <taxon>Actinomycetota</taxon>
        <taxon>Actinomycetes</taxon>
        <taxon>Micrococcales</taxon>
        <taxon>Microbacteriaceae</taxon>
        <taxon>Microbacterium</taxon>
    </lineage>
</organism>
<evidence type="ECO:0000313" key="5">
    <source>
        <dbReference type="EMBL" id="KJL37597.1"/>
    </source>
</evidence>
<dbReference type="InterPro" id="IPR016181">
    <property type="entry name" value="Acyl_CoA_acyltransferase"/>
</dbReference>
<feature type="compositionally biased region" description="Basic and acidic residues" evidence="3">
    <location>
        <begin position="164"/>
        <end position="182"/>
    </location>
</feature>
<accession>A0A0M2GVP1</accession>
<dbReference type="Pfam" id="PF00583">
    <property type="entry name" value="Acetyltransf_1"/>
    <property type="match status" value="1"/>
</dbReference>
<dbReference type="EMBL" id="JYIZ01000057">
    <property type="protein sequence ID" value="KJL37597.1"/>
    <property type="molecule type" value="Genomic_DNA"/>
</dbReference>
<dbReference type="AlphaFoldDB" id="A0A0M2GVP1"/>
<evidence type="ECO:0000259" key="4">
    <source>
        <dbReference type="PROSITE" id="PS51186"/>
    </source>
</evidence>
<keyword evidence="1 5" id="KW-0808">Transferase</keyword>
<dbReference type="PATRIC" id="fig|92835.4.peg.3392"/>
<dbReference type="STRING" id="92835.RS81_03354"/>
<evidence type="ECO:0000256" key="1">
    <source>
        <dbReference type="ARBA" id="ARBA00022679"/>
    </source>
</evidence>
<dbReference type="PANTHER" id="PTHR43072:SF23">
    <property type="entry name" value="UPF0039 PROTEIN C11D3.02C"/>
    <property type="match status" value="1"/>
</dbReference>
<feature type="region of interest" description="Disordered" evidence="3">
    <location>
        <begin position="164"/>
        <end position="203"/>
    </location>
</feature>
<evidence type="ECO:0000256" key="2">
    <source>
        <dbReference type="ARBA" id="ARBA00023315"/>
    </source>
</evidence>
<dbReference type="Gene3D" id="3.40.630.30">
    <property type="match status" value="1"/>
</dbReference>
<protein>
    <submittedName>
        <fullName evidence="5">N-acyltransferase YncA</fullName>
        <ecNumber evidence="5">2.3.1.-</ecNumber>
    </submittedName>
</protein>
<dbReference type="InterPro" id="IPR000182">
    <property type="entry name" value="GNAT_dom"/>
</dbReference>
<reference evidence="5 6" key="1">
    <citation type="submission" date="2015-02" db="EMBL/GenBank/DDBJ databases">
        <title>Draft genome sequences of ten Microbacterium spp. with emphasis on heavy metal contaminated environments.</title>
        <authorList>
            <person name="Corretto E."/>
        </authorList>
    </citation>
    <scope>NUCLEOTIDE SEQUENCE [LARGE SCALE GENOMIC DNA]</scope>
    <source>
        <strain evidence="5 6">DSM 12510</strain>
    </source>
</reference>
<comment type="caution">
    <text evidence="5">The sequence shown here is derived from an EMBL/GenBank/DDBJ whole genome shotgun (WGS) entry which is preliminary data.</text>
</comment>
<sequence>MTRVREMTAADWPQIEAIFAAGIAGGEATFETTTPSWEQFDAGKIPDARLVAVADTGAVVGWAAASPVSTRAVYRGVIEHSVYIHPAHHGKGVGRLLLEAFIDAAEEAGYWTIQSSIFPENTTSLRLHERAGFRIVGRRERIARSQLGPHAGIWRDTIVVERRSTRTETSLPHERQQADRPVRLRPQCRSIPDGRRLSASPRR</sequence>
<dbReference type="EC" id="2.3.1.-" evidence="5"/>
<keyword evidence="2 5" id="KW-0012">Acyltransferase</keyword>
<keyword evidence="6" id="KW-1185">Reference proteome</keyword>
<gene>
    <name evidence="5" type="primary">yncA</name>
    <name evidence="5" type="ORF">RS81_03354</name>
</gene>
<dbReference type="CDD" id="cd04301">
    <property type="entry name" value="NAT_SF"/>
    <property type="match status" value="1"/>
</dbReference>